<reference evidence="2" key="2">
    <citation type="journal article" date="2008" name="Nucleic Acids Res.">
        <title>The rice annotation project database (RAP-DB): 2008 update.</title>
        <authorList>
            <consortium name="The rice annotation project (RAP)"/>
        </authorList>
    </citation>
    <scope>GENOME REANNOTATION</scope>
    <source>
        <strain evidence="2">cv. Nipponbare</strain>
    </source>
</reference>
<evidence type="ECO:0000313" key="1">
    <source>
        <dbReference type="EMBL" id="BAD37649.1"/>
    </source>
</evidence>
<accession>Q67W20</accession>
<dbReference type="EMBL" id="AP004681">
    <property type="protein sequence ID" value="BAD37649.1"/>
    <property type="molecule type" value="Genomic_DNA"/>
</dbReference>
<dbReference type="Proteomes" id="UP000000763">
    <property type="component" value="Chromosome 6"/>
</dbReference>
<dbReference type="AlphaFoldDB" id="Q67W20"/>
<reference evidence="2" key="1">
    <citation type="journal article" date="2005" name="Nature">
        <title>The map-based sequence of the rice genome.</title>
        <authorList>
            <consortium name="International rice genome sequencing project (IRGSP)"/>
            <person name="Matsumoto T."/>
            <person name="Wu J."/>
            <person name="Kanamori H."/>
            <person name="Katayose Y."/>
            <person name="Fujisawa M."/>
            <person name="Namiki N."/>
            <person name="Mizuno H."/>
            <person name="Yamamoto K."/>
            <person name="Antonio B.A."/>
            <person name="Baba T."/>
            <person name="Sakata K."/>
            <person name="Nagamura Y."/>
            <person name="Aoki H."/>
            <person name="Arikawa K."/>
            <person name="Arita K."/>
            <person name="Bito T."/>
            <person name="Chiden Y."/>
            <person name="Fujitsuka N."/>
            <person name="Fukunaka R."/>
            <person name="Hamada M."/>
            <person name="Harada C."/>
            <person name="Hayashi A."/>
            <person name="Hijishita S."/>
            <person name="Honda M."/>
            <person name="Hosokawa S."/>
            <person name="Ichikawa Y."/>
            <person name="Idonuma A."/>
            <person name="Iijima M."/>
            <person name="Ikeda M."/>
            <person name="Ikeno M."/>
            <person name="Ito K."/>
            <person name="Ito S."/>
            <person name="Ito T."/>
            <person name="Ito Y."/>
            <person name="Ito Y."/>
            <person name="Iwabuchi A."/>
            <person name="Kamiya K."/>
            <person name="Karasawa W."/>
            <person name="Kurita K."/>
            <person name="Katagiri S."/>
            <person name="Kikuta A."/>
            <person name="Kobayashi H."/>
            <person name="Kobayashi N."/>
            <person name="Machita K."/>
            <person name="Maehara T."/>
            <person name="Masukawa M."/>
            <person name="Mizubayashi T."/>
            <person name="Mukai Y."/>
            <person name="Nagasaki H."/>
            <person name="Nagata Y."/>
            <person name="Naito S."/>
            <person name="Nakashima M."/>
            <person name="Nakama Y."/>
            <person name="Nakamichi Y."/>
            <person name="Nakamura M."/>
            <person name="Meguro A."/>
            <person name="Negishi M."/>
            <person name="Ohta I."/>
            <person name="Ohta T."/>
            <person name="Okamoto M."/>
            <person name="Ono N."/>
            <person name="Saji S."/>
            <person name="Sakaguchi M."/>
            <person name="Sakai K."/>
            <person name="Shibata M."/>
            <person name="Shimokawa T."/>
            <person name="Song J."/>
            <person name="Takazaki Y."/>
            <person name="Terasawa K."/>
            <person name="Tsugane M."/>
            <person name="Tsuji K."/>
            <person name="Ueda S."/>
            <person name="Waki K."/>
            <person name="Yamagata H."/>
            <person name="Yamamoto M."/>
            <person name="Yamamoto S."/>
            <person name="Yamane H."/>
            <person name="Yoshiki S."/>
            <person name="Yoshihara R."/>
            <person name="Yukawa K."/>
            <person name="Zhong H."/>
            <person name="Yano M."/>
            <person name="Yuan Q."/>
            <person name="Ouyang S."/>
            <person name="Liu J."/>
            <person name="Jones K.M."/>
            <person name="Gansberger K."/>
            <person name="Moffat K."/>
            <person name="Hill J."/>
            <person name="Bera J."/>
            <person name="Fadrosh D."/>
            <person name="Jin S."/>
            <person name="Johri S."/>
            <person name="Kim M."/>
            <person name="Overton L."/>
            <person name="Reardon M."/>
            <person name="Tsitrin T."/>
            <person name="Vuong H."/>
            <person name="Weaver B."/>
            <person name="Ciecko A."/>
            <person name="Tallon L."/>
            <person name="Jackson J."/>
            <person name="Pai G."/>
            <person name="Aken S.V."/>
            <person name="Utterback T."/>
            <person name="Reidmuller S."/>
            <person name="Feldblyum T."/>
            <person name="Hsiao J."/>
            <person name="Zismann V."/>
            <person name="Iobst S."/>
            <person name="de Vazeille A.R."/>
            <person name="Buell C.R."/>
            <person name="Ying K."/>
            <person name="Li Y."/>
            <person name="Lu T."/>
            <person name="Huang Y."/>
            <person name="Zhao Q."/>
            <person name="Feng Q."/>
            <person name="Zhang L."/>
            <person name="Zhu J."/>
            <person name="Weng Q."/>
            <person name="Mu J."/>
            <person name="Lu Y."/>
            <person name="Fan D."/>
            <person name="Liu Y."/>
            <person name="Guan J."/>
            <person name="Zhang Y."/>
            <person name="Yu S."/>
            <person name="Liu X."/>
            <person name="Zhang Y."/>
            <person name="Hong G."/>
            <person name="Han B."/>
            <person name="Choisne N."/>
            <person name="Demange N."/>
            <person name="Orjeda G."/>
            <person name="Samain S."/>
            <person name="Cattolico L."/>
            <person name="Pelletier E."/>
            <person name="Couloux A."/>
            <person name="Segurens B."/>
            <person name="Wincker P."/>
            <person name="D'Hont A."/>
            <person name="Scarpelli C."/>
            <person name="Weissenbach J."/>
            <person name="Salanoubat M."/>
            <person name="Quetier F."/>
            <person name="Yu Y."/>
            <person name="Kim H.R."/>
            <person name="Rambo T."/>
            <person name="Currie J."/>
            <person name="Collura K."/>
            <person name="Luo M."/>
            <person name="Yang T."/>
            <person name="Ammiraju J.S.S."/>
            <person name="Engler F."/>
            <person name="Soderlund C."/>
            <person name="Wing R.A."/>
            <person name="Palmer L.E."/>
            <person name="de la Bastide M."/>
            <person name="Spiegel L."/>
            <person name="Nascimento L."/>
            <person name="Zutavern T."/>
            <person name="O'Shaughnessy A."/>
            <person name="Dike S."/>
            <person name="Dedhia N."/>
            <person name="Preston R."/>
            <person name="Balija V."/>
            <person name="McCombie W.R."/>
            <person name="Chow T."/>
            <person name="Chen H."/>
            <person name="Chung M."/>
            <person name="Chen C."/>
            <person name="Shaw J."/>
            <person name="Wu H."/>
            <person name="Hsiao K."/>
            <person name="Chao Y."/>
            <person name="Chu M."/>
            <person name="Cheng C."/>
            <person name="Hour A."/>
            <person name="Lee P."/>
            <person name="Lin S."/>
            <person name="Lin Y."/>
            <person name="Liou J."/>
            <person name="Liu S."/>
            <person name="Hsing Y."/>
            <person name="Raghuvanshi S."/>
            <person name="Mohanty A."/>
            <person name="Bharti A.K."/>
            <person name="Gaur A."/>
            <person name="Gupta V."/>
            <person name="Kumar D."/>
            <person name="Ravi V."/>
            <person name="Vij S."/>
            <person name="Kapur A."/>
            <person name="Khurana P."/>
            <person name="Khurana P."/>
            <person name="Khurana J.P."/>
            <person name="Tyagi A.K."/>
            <person name="Gaikwad K."/>
            <person name="Singh A."/>
            <person name="Dalal V."/>
            <person name="Srivastava S."/>
            <person name="Dixit A."/>
            <person name="Pal A.K."/>
            <person name="Ghazi I.A."/>
            <person name="Yadav M."/>
            <person name="Pandit A."/>
            <person name="Bhargava A."/>
            <person name="Sureshbabu K."/>
            <person name="Batra K."/>
            <person name="Sharma T.R."/>
            <person name="Mohapatra T."/>
            <person name="Singh N.K."/>
            <person name="Messing J."/>
            <person name="Nelson A.B."/>
            <person name="Fuks G."/>
            <person name="Kavchok S."/>
            <person name="Keizer G."/>
            <person name="Linton E."/>
            <person name="Llaca V."/>
            <person name="Song R."/>
            <person name="Tanyolac B."/>
            <person name="Young S."/>
            <person name="Ho-Il K."/>
            <person name="Hahn J.H."/>
            <person name="Sangsakoo G."/>
            <person name="Vanavichit A."/>
            <person name="de Mattos Luiz.A.T."/>
            <person name="Zimmer P.D."/>
            <person name="Malone G."/>
            <person name="Dellagostin O."/>
            <person name="de Oliveira A.C."/>
            <person name="Bevan M."/>
            <person name="Bancroft I."/>
            <person name="Minx P."/>
            <person name="Cordum H."/>
            <person name="Wilson R."/>
            <person name="Cheng Z."/>
            <person name="Jin W."/>
            <person name="Jiang J."/>
            <person name="Leong S.A."/>
            <person name="Iwama H."/>
            <person name="Gojobori T."/>
            <person name="Itoh T."/>
            <person name="Niimura Y."/>
            <person name="Fujii Y."/>
            <person name="Habara T."/>
            <person name="Sakai H."/>
            <person name="Sato Y."/>
            <person name="Wilson G."/>
            <person name="Kumar K."/>
            <person name="McCouch S."/>
            <person name="Juretic N."/>
            <person name="Hoen D."/>
            <person name="Wright S."/>
            <person name="Bruskiewich R."/>
            <person name="Bureau T."/>
            <person name="Miyao A."/>
            <person name="Hirochika H."/>
            <person name="Nishikawa T."/>
            <person name="Kadowaki K."/>
            <person name="Sugiura M."/>
            <person name="Burr B."/>
            <person name="Sasaki T."/>
        </authorList>
    </citation>
    <scope>NUCLEOTIDE SEQUENCE [LARGE SCALE GENOMIC DNA]</scope>
    <source>
        <strain evidence="2">cv. Nipponbare</strain>
    </source>
</reference>
<protein>
    <submittedName>
        <fullName evidence="1">Uncharacterized protein</fullName>
    </submittedName>
</protein>
<gene>
    <name evidence="1" type="primary">OSJNBa0040M10.8</name>
</gene>
<proteinExistence type="predicted"/>
<evidence type="ECO:0000313" key="2">
    <source>
        <dbReference type="Proteomes" id="UP000000763"/>
    </source>
</evidence>
<name>Q67W20_ORYSJ</name>
<organism evidence="1 2">
    <name type="scientific">Oryza sativa subsp. japonica</name>
    <name type="common">Rice</name>
    <dbReference type="NCBI Taxonomy" id="39947"/>
    <lineage>
        <taxon>Eukaryota</taxon>
        <taxon>Viridiplantae</taxon>
        <taxon>Streptophyta</taxon>
        <taxon>Embryophyta</taxon>
        <taxon>Tracheophyta</taxon>
        <taxon>Spermatophyta</taxon>
        <taxon>Magnoliopsida</taxon>
        <taxon>Liliopsida</taxon>
        <taxon>Poales</taxon>
        <taxon>Poaceae</taxon>
        <taxon>BOP clade</taxon>
        <taxon>Oryzoideae</taxon>
        <taxon>Oryzeae</taxon>
        <taxon>Oryzinae</taxon>
        <taxon>Oryza</taxon>
        <taxon>Oryza sativa</taxon>
    </lineage>
</organism>
<sequence length="71" mass="7716">MLGFLSRMGRFSIGPPAGVDVAAAGDVTSCVVLPPTNYGSLLQRPSPHDLIHRACKVKNLLCSQEQRTHHY</sequence>